<dbReference type="Proteomes" id="UP000286848">
    <property type="component" value="Unassembled WGS sequence"/>
</dbReference>
<evidence type="ECO:0000313" key="2">
    <source>
        <dbReference type="Proteomes" id="UP000286848"/>
    </source>
</evidence>
<name>A0A401ISI4_9LACO</name>
<accession>A0A401ISI4</accession>
<dbReference type="RefSeq" id="WP_158609185.1">
    <property type="nucleotide sequence ID" value="NZ_BFFP01000012.1"/>
</dbReference>
<organism evidence="1 2">
    <name type="scientific">Ligilactobacillus salitolerans</name>
    <dbReference type="NCBI Taxonomy" id="1808352"/>
    <lineage>
        <taxon>Bacteria</taxon>
        <taxon>Bacillati</taxon>
        <taxon>Bacillota</taxon>
        <taxon>Bacilli</taxon>
        <taxon>Lactobacillales</taxon>
        <taxon>Lactobacillaceae</taxon>
        <taxon>Ligilactobacillus</taxon>
    </lineage>
</organism>
<sequence length="48" mass="5528">MAETEELSGAITKLEQQVKEFIRIGDTTKTVECQRKIIQYKMALAKKQ</sequence>
<evidence type="ECO:0000313" key="1">
    <source>
        <dbReference type="EMBL" id="GBG94502.1"/>
    </source>
</evidence>
<gene>
    <name evidence="1" type="ORF">LFYK43_09610</name>
</gene>
<dbReference type="AlphaFoldDB" id="A0A401ISI4"/>
<keyword evidence="2" id="KW-1185">Reference proteome</keyword>
<dbReference type="EMBL" id="BFFP01000012">
    <property type="protein sequence ID" value="GBG94502.1"/>
    <property type="molecule type" value="Genomic_DNA"/>
</dbReference>
<reference evidence="1 2" key="1">
    <citation type="journal article" date="2019" name="Int. J. Syst. Evol. Microbiol.">
        <title>Lactobacillus salitolerans sp. nov., a novel lactic acid bacterium isolated from spent mushroom substrates.</title>
        <authorList>
            <person name="Tohno M."/>
            <person name="Tanizawa Y."/>
            <person name="Kojima Y."/>
            <person name="Sakamoto M."/>
            <person name="Nakamura Y."/>
            <person name="Ohkuma M."/>
            <person name="Kobayashi H."/>
        </authorList>
    </citation>
    <scope>NUCLEOTIDE SEQUENCE [LARGE SCALE GENOMIC DNA]</scope>
    <source>
        <strain evidence="1 2">YK43</strain>
    </source>
</reference>
<protein>
    <submittedName>
        <fullName evidence="1">Uncharacterized protein</fullName>
    </submittedName>
</protein>
<comment type="caution">
    <text evidence="1">The sequence shown here is derived from an EMBL/GenBank/DDBJ whole genome shotgun (WGS) entry which is preliminary data.</text>
</comment>
<proteinExistence type="predicted"/>